<sequence>MIFRLLFALFVAGAALAPAAAQAPAAHIATDLSARVSDPRPGMRTRIGITMTSQPGWHAYWRNPGDSGLPPAVTWTLPEGVKIGALEYPAPTLLTLGGLASYVHEGRFTLLADLSVDDTVRPGTRLPIRGALTWLACSDSLCVPERANIAVDLVAGRGRSAGMDAALLRKAEAALPRPATGTASVTRTGDRWEFLIDTAIALGRDTARLYPVGDGWFGADAAQRVRMSGSHLLPSVPASGSAPADRFEGVLSDGRSSITVKASLRTVAVFSPATGLRALSHSYDRRELLRDLRFRSDAGEIDAPLNGNGAGKLLLSRTSTCGSLAVARQRRCSP</sequence>
<evidence type="ECO:0000313" key="3">
    <source>
        <dbReference type="EMBL" id="ONF95730.1"/>
    </source>
</evidence>
<dbReference type="STRING" id="1915074.SPHI_21680"/>
<dbReference type="RefSeq" id="WP_076744940.1">
    <property type="nucleotide sequence ID" value="NZ_MPSB01000009.1"/>
</dbReference>
<evidence type="ECO:0000259" key="2">
    <source>
        <dbReference type="Pfam" id="PF11412"/>
    </source>
</evidence>
<gene>
    <name evidence="3" type="ORF">SPHI_21680</name>
</gene>
<feature type="domain" description="Thiol:disulfide interchange protein DsbD N-terminal" evidence="2">
    <location>
        <begin position="41"/>
        <end position="148"/>
    </location>
</feature>
<dbReference type="EMBL" id="MPSB01000009">
    <property type="protein sequence ID" value="ONF95730.1"/>
    <property type="molecule type" value="Genomic_DNA"/>
</dbReference>
<reference evidence="3 4" key="1">
    <citation type="submission" date="2016-11" db="EMBL/GenBank/DDBJ databases">
        <title>Genome sequence of Sphingomonas jeddahensis G39.</title>
        <authorList>
            <person name="Poehlein A."/>
            <person name="Wuebbeler J.H."/>
            <person name="Steinbuechel A."/>
            <person name="Daniel R."/>
        </authorList>
    </citation>
    <scope>NUCLEOTIDE SEQUENCE [LARGE SCALE GENOMIC DNA]</scope>
    <source>
        <strain evidence="3 4">G39</strain>
    </source>
</reference>
<dbReference type="Pfam" id="PF11412">
    <property type="entry name" value="DsbD_N"/>
    <property type="match status" value="1"/>
</dbReference>
<dbReference type="OrthoDB" id="9811036at2"/>
<dbReference type="Proteomes" id="UP000188729">
    <property type="component" value="Unassembled WGS sequence"/>
</dbReference>
<name>A0A1V2ET08_9SPHN</name>
<evidence type="ECO:0000256" key="1">
    <source>
        <dbReference type="SAM" id="SignalP"/>
    </source>
</evidence>
<comment type="caution">
    <text evidence="3">The sequence shown here is derived from an EMBL/GenBank/DDBJ whole genome shotgun (WGS) entry which is preliminary data.</text>
</comment>
<dbReference type="AlphaFoldDB" id="A0A1V2ET08"/>
<feature type="chain" id="PRO_5013387600" description="Thiol:disulfide interchange protein DsbD N-terminal domain-containing protein" evidence="1">
    <location>
        <begin position="24"/>
        <end position="334"/>
    </location>
</feature>
<organism evidence="3 4">
    <name type="scientific">Sphingomonas jeddahensis</name>
    <dbReference type="NCBI Taxonomy" id="1915074"/>
    <lineage>
        <taxon>Bacteria</taxon>
        <taxon>Pseudomonadati</taxon>
        <taxon>Pseudomonadota</taxon>
        <taxon>Alphaproteobacteria</taxon>
        <taxon>Sphingomonadales</taxon>
        <taxon>Sphingomonadaceae</taxon>
        <taxon>Sphingomonas</taxon>
    </lineage>
</organism>
<keyword evidence="4" id="KW-1185">Reference proteome</keyword>
<proteinExistence type="predicted"/>
<evidence type="ECO:0000313" key="4">
    <source>
        <dbReference type="Proteomes" id="UP000188729"/>
    </source>
</evidence>
<keyword evidence="1" id="KW-0732">Signal</keyword>
<feature type="signal peptide" evidence="1">
    <location>
        <begin position="1"/>
        <end position="23"/>
    </location>
</feature>
<dbReference type="InterPro" id="IPR028250">
    <property type="entry name" value="DsbDN"/>
</dbReference>
<accession>A0A1V2ET08</accession>
<protein>
    <recommendedName>
        <fullName evidence="2">Thiol:disulfide interchange protein DsbD N-terminal domain-containing protein</fullName>
    </recommendedName>
</protein>